<sequence>MSDDIAACAELVHRGDPDRFAAIMAAQPAARDILFPLFAFNLEVARAPWVTQESMIAEMRLQWWRDALDEIGQGGQVRRHEVVTPLADVLDAPASVLLDDLVLARRWDIYRDPFEDDAAFDDFIDKTSGNLLWVAVRALGQGDENVVRDFAYGVGISNWLRAIPELESHQRVPLVDGRPEAVAELAAKALDRLRNARKGRAKVDKSAGQALLCGWQAETILKQAVKSPELVKEGALGASDFAQKLGLAGRTLTGRW</sequence>
<dbReference type="Gene3D" id="1.10.600.10">
    <property type="entry name" value="Farnesyl Diphosphate Synthase"/>
    <property type="match status" value="1"/>
</dbReference>
<dbReference type="GeneID" id="83880943"/>
<evidence type="ECO:0000313" key="2">
    <source>
        <dbReference type="Proteomes" id="UP000051870"/>
    </source>
</evidence>
<proteinExistence type="predicted"/>
<dbReference type="Proteomes" id="UP000051870">
    <property type="component" value="Unassembled WGS sequence"/>
</dbReference>
<evidence type="ECO:0000313" key="1">
    <source>
        <dbReference type="EMBL" id="CUJ95710.1"/>
    </source>
</evidence>
<dbReference type="Pfam" id="PF00494">
    <property type="entry name" value="SQS_PSY"/>
    <property type="match status" value="1"/>
</dbReference>
<dbReference type="InterPro" id="IPR008949">
    <property type="entry name" value="Isoprenoid_synthase_dom_sf"/>
</dbReference>
<dbReference type="InterPro" id="IPR002060">
    <property type="entry name" value="Squ/phyt_synthse"/>
</dbReference>
<gene>
    <name evidence="1" type="ORF">PH7735_01905</name>
</gene>
<reference evidence="2" key="1">
    <citation type="submission" date="2015-09" db="EMBL/GenBank/DDBJ databases">
        <authorList>
            <person name="Rodrigo-Torres Lidia"/>
            <person name="Arahal R.David."/>
        </authorList>
    </citation>
    <scope>NUCLEOTIDE SEQUENCE [LARGE SCALE GENOMIC DNA]</scope>
    <source>
        <strain evidence="2">CECT 7735</strain>
    </source>
</reference>
<dbReference type="SUPFAM" id="SSF48576">
    <property type="entry name" value="Terpenoid synthases"/>
    <property type="match status" value="1"/>
</dbReference>
<dbReference type="AlphaFoldDB" id="A0A0P1I7W5"/>
<dbReference type="EMBL" id="CYTW01000001">
    <property type="protein sequence ID" value="CUJ95710.1"/>
    <property type="molecule type" value="Genomic_DNA"/>
</dbReference>
<protein>
    <submittedName>
        <fullName evidence="1">Squalene synthase HpnD</fullName>
    </submittedName>
</protein>
<dbReference type="RefSeq" id="WP_058310981.1">
    <property type="nucleotide sequence ID" value="NZ_CYTW01000001.1"/>
</dbReference>
<keyword evidence="2" id="KW-1185">Reference proteome</keyword>
<accession>A0A0P1I7W5</accession>
<organism evidence="1 2">
    <name type="scientific">Shimia thalassica</name>
    <dbReference type="NCBI Taxonomy" id="1715693"/>
    <lineage>
        <taxon>Bacteria</taxon>
        <taxon>Pseudomonadati</taxon>
        <taxon>Pseudomonadota</taxon>
        <taxon>Alphaproteobacteria</taxon>
        <taxon>Rhodobacterales</taxon>
        <taxon>Roseobacteraceae</taxon>
    </lineage>
</organism>
<name>A0A0P1I7W5_9RHOB</name>
<dbReference type="STRING" id="1715693.PH7735_01905"/>